<reference evidence="1 2" key="1">
    <citation type="submission" date="2018-06" db="EMBL/GenBank/DDBJ databases">
        <title>Phytoactinopolyspora halophila sp. nov., a novel halophilic actinomycete isolated from a saline soil in China.</title>
        <authorList>
            <person name="Tang S.-K."/>
        </authorList>
    </citation>
    <scope>NUCLEOTIDE SEQUENCE [LARGE SCALE GENOMIC DNA]</scope>
    <source>
        <strain evidence="1 2">YIM 96934</strain>
    </source>
</reference>
<name>A0A329QJA6_9ACTN</name>
<protein>
    <submittedName>
        <fullName evidence="1">Uncharacterized protein</fullName>
    </submittedName>
</protein>
<accession>A0A329QJA6</accession>
<dbReference type="AlphaFoldDB" id="A0A329QJA6"/>
<dbReference type="Proteomes" id="UP000250462">
    <property type="component" value="Unassembled WGS sequence"/>
</dbReference>
<evidence type="ECO:0000313" key="2">
    <source>
        <dbReference type="Proteomes" id="UP000250462"/>
    </source>
</evidence>
<evidence type="ECO:0000313" key="1">
    <source>
        <dbReference type="EMBL" id="RAW12001.1"/>
    </source>
</evidence>
<dbReference type="EMBL" id="QMIG01000017">
    <property type="protein sequence ID" value="RAW12001.1"/>
    <property type="molecule type" value="Genomic_DNA"/>
</dbReference>
<comment type="caution">
    <text evidence="1">The sequence shown here is derived from an EMBL/GenBank/DDBJ whole genome shotgun (WGS) entry which is preliminary data.</text>
</comment>
<keyword evidence="2" id="KW-1185">Reference proteome</keyword>
<proteinExistence type="predicted"/>
<organism evidence="1 2">
    <name type="scientific">Phytoactinopolyspora halophila</name>
    <dbReference type="NCBI Taxonomy" id="1981511"/>
    <lineage>
        <taxon>Bacteria</taxon>
        <taxon>Bacillati</taxon>
        <taxon>Actinomycetota</taxon>
        <taxon>Actinomycetes</taxon>
        <taxon>Jiangellales</taxon>
        <taxon>Jiangellaceae</taxon>
        <taxon>Phytoactinopolyspora</taxon>
    </lineage>
</organism>
<gene>
    <name evidence="1" type="ORF">DPM12_15095</name>
</gene>
<sequence>MDREQVLWMSKDTRNVEQERVVREHGVYEAMTLVTPVCSRRLVASFLRQYGMRVMPCAAKNALARCTSPMAVVAFSFRESFSVSR</sequence>